<protein>
    <submittedName>
        <fullName evidence="2">Uncharacterized protein</fullName>
    </submittedName>
</protein>
<dbReference type="AlphaFoldDB" id="A0A1H2PL18"/>
<proteinExistence type="predicted"/>
<feature type="region of interest" description="Disordered" evidence="1">
    <location>
        <begin position="1"/>
        <end position="52"/>
    </location>
</feature>
<sequence>MGIGGSLLASSRGAATRADATHAGYESAADRKRIGKGQKGSLAVQTEAKIGR</sequence>
<name>A0A1H2PL18_9BURK</name>
<reference evidence="3" key="1">
    <citation type="submission" date="2016-09" db="EMBL/GenBank/DDBJ databases">
        <authorList>
            <person name="Varghese N."/>
            <person name="Submissions S."/>
        </authorList>
    </citation>
    <scope>NUCLEOTIDE SEQUENCE [LARGE SCALE GENOMIC DNA]</scope>
    <source>
        <strain evidence="3">JS23</strain>
    </source>
</reference>
<evidence type="ECO:0000313" key="2">
    <source>
        <dbReference type="EMBL" id="SDV47156.1"/>
    </source>
</evidence>
<accession>A0A1H2PL18</accession>
<organism evidence="2 3">
    <name type="scientific">Chitinasiproducens palmae</name>
    <dbReference type="NCBI Taxonomy" id="1770053"/>
    <lineage>
        <taxon>Bacteria</taxon>
        <taxon>Pseudomonadati</taxon>
        <taxon>Pseudomonadota</taxon>
        <taxon>Betaproteobacteria</taxon>
        <taxon>Burkholderiales</taxon>
        <taxon>Burkholderiaceae</taxon>
        <taxon>Chitinasiproducens</taxon>
    </lineage>
</organism>
<keyword evidence="3" id="KW-1185">Reference proteome</keyword>
<evidence type="ECO:0000313" key="3">
    <source>
        <dbReference type="Proteomes" id="UP000243719"/>
    </source>
</evidence>
<dbReference type="Proteomes" id="UP000243719">
    <property type="component" value="Unassembled WGS sequence"/>
</dbReference>
<dbReference type="EMBL" id="FNLO01000002">
    <property type="protein sequence ID" value="SDV47156.1"/>
    <property type="molecule type" value="Genomic_DNA"/>
</dbReference>
<gene>
    <name evidence="2" type="ORF">SAMN05216551_102322</name>
</gene>
<evidence type="ECO:0000256" key="1">
    <source>
        <dbReference type="SAM" id="MobiDB-lite"/>
    </source>
</evidence>